<feature type="compositionally biased region" description="Low complexity" evidence="1">
    <location>
        <begin position="173"/>
        <end position="183"/>
    </location>
</feature>
<sequence length="852" mass="92449">MNFYAASNMPVYRVEREPRPKSSKTSKQGTKKSRFLGLQSPVRDTAPTSLRPVTTSDGVPHDARSIDRLLDPAIEGPPSPESLRELSQQMKRASVRDKHHSHQTTSSGSSSLRSLTSADRPSLEHGQDGKPLSRKSSGRSTTSSMPSRERPESVQIFGKTIFNRRGKTRRESGAQSSSSSMYSTDAVIDASVPAAHTSAPVRDSTIPALFGLRRGAKQEHAAEAQRRVNISGPYNFQHMAHTQKEHTPDAQHVARTAPSSEYAQLRASQAPGHGILKGGRPEDLHFADFSSDSLPLNDDESGTASLELQKTNSLTRTPSVLKKHTPARRLLNRSQSQDQLNMGIPPPRPPRSPIDQSAPGGPVPPPRGSSRMSNRHERFDSVDRPQTSASLRSPQMYADPGSPPATSYGYTPAPDMDVIPEHAYASVASPQDDANWPLPCPTSTTSEFPLPNVPEEDENAVALKKSRASVASNASLRGSQSVPMLRGFASRQTDDSGRRPSDASETLGRFDLFSAQRALQAALDDGDTLPREAWEDDIDYCYDHEAEADCDYEWGRPSLETSRDGDSATPVDDHRRSAGSCEVSPTMLTPGQFEMPALSPVSQLSSATAQEAITPTVVSNPKASNFSLPRVESKNLLHVRKPSDASSFKESHGFHLSPTLLIPMDYQQQMMACEAERQEASDFAFRHFDEPALNMDPSALLGRYRTSASTTGTIESNSSAFDKHASTASTSTDYTRLTASVSSLDMEACLPTSELQRFPSFESHGKGESKSAMPTLPESGEAAQASSRRLHFKSQASESNIGGLAPEEPLPGKAKTLMQAKRGRSRTTSVSTPPPPNQYALFPSVQLSGNRI</sequence>
<evidence type="ECO:0000256" key="1">
    <source>
        <dbReference type="SAM" id="MobiDB-lite"/>
    </source>
</evidence>
<feature type="compositionally biased region" description="Polar residues" evidence="1">
    <location>
        <begin position="46"/>
        <end position="57"/>
    </location>
</feature>
<feature type="compositionally biased region" description="Polar residues" evidence="1">
    <location>
        <begin position="471"/>
        <end position="482"/>
    </location>
</feature>
<comment type="caution">
    <text evidence="3">The sequence shown here is derived from an EMBL/GenBank/DDBJ whole genome shotgun (WGS) entry which is preliminary data.</text>
</comment>
<feature type="region of interest" description="Disordered" evidence="1">
    <location>
        <begin position="757"/>
        <end position="852"/>
    </location>
</feature>
<dbReference type="PROSITE" id="PS50108">
    <property type="entry name" value="CRIB"/>
    <property type="match status" value="1"/>
</dbReference>
<feature type="compositionally biased region" description="Basic residues" evidence="1">
    <location>
        <begin position="21"/>
        <end position="34"/>
    </location>
</feature>
<accession>A0AAD4EZJ4</accession>
<dbReference type="Proteomes" id="UP001197093">
    <property type="component" value="Unassembled WGS sequence"/>
</dbReference>
<feature type="compositionally biased region" description="Polar residues" evidence="1">
    <location>
        <begin position="307"/>
        <end position="318"/>
    </location>
</feature>
<gene>
    <name evidence="3" type="ORF">NEMBOFW57_000534</name>
</gene>
<feature type="compositionally biased region" description="Basic and acidic residues" evidence="1">
    <location>
        <begin position="561"/>
        <end position="576"/>
    </location>
</feature>
<feature type="region of interest" description="Disordered" evidence="1">
    <location>
        <begin position="1"/>
        <end position="183"/>
    </location>
</feature>
<evidence type="ECO:0000259" key="2">
    <source>
        <dbReference type="PROSITE" id="PS50108"/>
    </source>
</evidence>
<evidence type="ECO:0000313" key="3">
    <source>
        <dbReference type="EMBL" id="KAG7290531.1"/>
    </source>
</evidence>
<feature type="compositionally biased region" description="Polar residues" evidence="1">
    <location>
        <begin position="384"/>
        <end position="393"/>
    </location>
</feature>
<keyword evidence="4" id="KW-1185">Reference proteome</keyword>
<feature type="region of interest" description="Disordered" evidence="1">
    <location>
        <begin position="471"/>
        <end position="507"/>
    </location>
</feature>
<reference evidence="3" key="1">
    <citation type="submission" date="2023-02" db="EMBL/GenBank/DDBJ databases">
        <authorList>
            <person name="Palmer J.M."/>
        </authorList>
    </citation>
    <scope>NUCLEOTIDE SEQUENCE</scope>
    <source>
        <strain evidence="3">FW57</strain>
    </source>
</reference>
<organism evidence="3 4">
    <name type="scientific">Staphylotrichum longicolle</name>
    <dbReference type="NCBI Taxonomy" id="669026"/>
    <lineage>
        <taxon>Eukaryota</taxon>
        <taxon>Fungi</taxon>
        <taxon>Dikarya</taxon>
        <taxon>Ascomycota</taxon>
        <taxon>Pezizomycotina</taxon>
        <taxon>Sordariomycetes</taxon>
        <taxon>Sordariomycetidae</taxon>
        <taxon>Sordariales</taxon>
        <taxon>Chaetomiaceae</taxon>
        <taxon>Staphylotrichum</taxon>
    </lineage>
</organism>
<feature type="compositionally biased region" description="Low complexity" evidence="1">
    <location>
        <begin position="103"/>
        <end position="117"/>
    </location>
</feature>
<feature type="compositionally biased region" description="Basic and acidic residues" evidence="1">
    <location>
        <begin position="59"/>
        <end position="70"/>
    </location>
</feature>
<protein>
    <recommendedName>
        <fullName evidence="2">CRIB domain-containing protein</fullName>
    </recommendedName>
</protein>
<proteinExistence type="predicted"/>
<feature type="compositionally biased region" description="Basic and acidic residues" evidence="1">
    <location>
        <begin position="374"/>
        <end position="383"/>
    </location>
</feature>
<feature type="domain" description="CRIB" evidence="2">
    <location>
        <begin position="230"/>
        <end position="243"/>
    </location>
</feature>
<dbReference type="InterPro" id="IPR000095">
    <property type="entry name" value="CRIB_dom"/>
</dbReference>
<feature type="compositionally biased region" description="Basic residues" evidence="1">
    <location>
        <begin position="321"/>
        <end position="331"/>
    </location>
</feature>
<dbReference type="EMBL" id="JAHCVI010000001">
    <property type="protein sequence ID" value="KAG7290531.1"/>
    <property type="molecule type" value="Genomic_DNA"/>
</dbReference>
<feature type="compositionally biased region" description="Basic and acidic residues" evidence="1">
    <location>
        <begin position="492"/>
        <end position="502"/>
    </location>
</feature>
<dbReference type="AlphaFoldDB" id="A0AAD4EZJ4"/>
<name>A0AAD4EZJ4_9PEZI</name>
<feature type="region of interest" description="Disordered" evidence="1">
    <location>
        <begin position="555"/>
        <end position="584"/>
    </location>
</feature>
<feature type="region of interest" description="Disordered" evidence="1">
    <location>
        <begin position="307"/>
        <end position="414"/>
    </location>
</feature>
<feature type="region of interest" description="Disordered" evidence="1">
    <location>
        <begin position="711"/>
        <end position="731"/>
    </location>
</feature>
<evidence type="ECO:0000313" key="4">
    <source>
        <dbReference type="Proteomes" id="UP001197093"/>
    </source>
</evidence>